<dbReference type="Pfam" id="PF04117">
    <property type="entry name" value="Mpv17_PMP22"/>
    <property type="match status" value="1"/>
</dbReference>
<keyword evidence="5" id="KW-0472">Membrane</keyword>
<dbReference type="Proteomes" id="UP001190926">
    <property type="component" value="Unassembled WGS sequence"/>
</dbReference>
<reference evidence="7 8" key="1">
    <citation type="journal article" date="2021" name="Nat. Commun.">
        <title>Incipient diploidization of the medicinal plant Perilla within 10,000 years.</title>
        <authorList>
            <person name="Zhang Y."/>
            <person name="Shen Q."/>
            <person name="Leng L."/>
            <person name="Zhang D."/>
            <person name="Chen S."/>
            <person name="Shi Y."/>
            <person name="Ning Z."/>
            <person name="Chen S."/>
        </authorList>
    </citation>
    <scope>NUCLEOTIDE SEQUENCE [LARGE SCALE GENOMIC DNA]</scope>
    <source>
        <strain evidence="8">cv. PC099</strain>
    </source>
</reference>
<organism evidence="7 8">
    <name type="scientific">Perilla frutescens var. hirtella</name>
    <name type="common">Perilla citriodora</name>
    <name type="synonym">Perilla setoyensis</name>
    <dbReference type="NCBI Taxonomy" id="608512"/>
    <lineage>
        <taxon>Eukaryota</taxon>
        <taxon>Viridiplantae</taxon>
        <taxon>Streptophyta</taxon>
        <taxon>Embryophyta</taxon>
        <taxon>Tracheophyta</taxon>
        <taxon>Spermatophyta</taxon>
        <taxon>Magnoliopsida</taxon>
        <taxon>eudicotyledons</taxon>
        <taxon>Gunneridae</taxon>
        <taxon>Pentapetalae</taxon>
        <taxon>asterids</taxon>
        <taxon>lamiids</taxon>
        <taxon>Lamiales</taxon>
        <taxon>Lamiaceae</taxon>
        <taxon>Nepetoideae</taxon>
        <taxon>Elsholtzieae</taxon>
        <taxon>Perilla</taxon>
    </lineage>
</organism>
<dbReference type="EMBL" id="SDAM02000715">
    <property type="protein sequence ID" value="KAH6823650.1"/>
    <property type="molecule type" value="Genomic_DNA"/>
</dbReference>
<gene>
    <name evidence="7" type="ORF">C2S53_019574</name>
</gene>
<comment type="caution">
    <text evidence="7">The sequence shown here is derived from an EMBL/GenBank/DDBJ whole genome shotgun (WGS) entry which is preliminary data.</text>
</comment>
<evidence type="ECO:0000256" key="6">
    <source>
        <dbReference type="RuleBase" id="RU363053"/>
    </source>
</evidence>
<keyword evidence="4" id="KW-1133">Transmembrane helix</keyword>
<dbReference type="GO" id="GO:0005737">
    <property type="term" value="C:cytoplasm"/>
    <property type="evidence" value="ECO:0007669"/>
    <property type="project" value="TreeGrafter"/>
</dbReference>
<comment type="similarity">
    <text evidence="2 6">Belongs to the peroxisomal membrane protein PXMP2/4 family.</text>
</comment>
<comment type="subcellular location">
    <subcellularLocation>
        <location evidence="1">Membrane</location>
        <topology evidence="1">Multi-pass membrane protein</topology>
    </subcellularLocation>
</comment>
<name>A0AAD4IYT3_PERFH</name>
<proteinExistence type="inferred from homology"/>
<evidence type="ECO:0000256" key="5">
    <source>
        <dbReference type="ARBA" id="ARBA00023136"/>
    </source>
</evidence>
<evidence type="ECO:0000256" key="4">
    <source>
        <dbReference type="ARBA" id="ARBA00022989"/>
    </source>
</evidence>
<dbReference type="PANTHER" id="PTHR11266:SF18">
    <property type="entry name" value="OS12G0508100 PROTEIN"/>
    <property type="match status" value="1"/>
</dbReference>
<dbReference type="AlphaFoldDB" id="A0AAD4IYT3"/>
<protein>
    <submittedName>
        <fullName evidence="7">Peroxisomal membrane 22 kDa family protein</fullName>
    </submittedName>
</protein>
<keyword evidence="8" id="KW-1185">Reference proteome</keyword>
<evidence type="ECO:0000313" key="7">
    <source>
        <dbReference type="EMBL" id="KAH6823650.1"/>
    </source>
</evidence>
<sequence>MAAAANSLLRHRQSLLRFPKPARSKHSLPDPPEKIGNNLAHQLQQSKWSSRFPHSISRKCKELQFSTIFSSTPQFGFVSWYLGMIKTRPVATKSVTASIIYTAADLSSQTIVGESSEGHDVVRTLRMAGYGMIIVGPSLHYWFNFISRVFPKTDLFSTFAKMALGQTVYGPIATALFFSVNAVLQGESGSEILGRLKRDLAPTLVRGVMYWPICDFITFKFVPVHLQPLVSNSFSYLWTVYLTYMAGLEKVNEVRVC</sequence>
<evidence type="ECO:0000313" key="8">
    <source>
        <dbReference type="Proteomes" id="UP001190926"/>
    </source>
</evidence>
<evidence type="ECO:0000256" key="2">
    <source>
        <dbReference type="ARBA" id="ARBA00006824"/>
    </source>
</evidence>
<dbReference type="PANTHER" id="PTHR11266">
    <property type="entry name" value="PEROXISOMAL MEMBRANE PROTEIN 2, PXMP2 MPV17"/>
    <property type="match status" value="1"/>
</dbReference>
<evidence type="ECO:0000256" key="3">
    <source>
        <dbReference type="ARBA" id="ARBA00022692"/>
    </source>
</evidence>
<accession>A0AAD4IYT3</accession>
<evidence type="ECO:0000256" key="1">
    <source>
        <dbReference type="ARBA" id="ARBA00004141"/>
    </source>
</evidence>
<keyword evidence="3" id="KW-0812">Transmembrane</keyword>
<dbReference type="InterPro" id="IPR007248">
    <property type="entry name" value="Mpv17_PMP22"/>
</dbReference>
<dbReference type="GO" id="GO:0016020">
    <property type="term" value="C:membrane"/>
    <property type="evidence" value="ECO:0007669"/>
    <property type="project" value="UniProtKB-SubCell"/>
</dbReference>